<dbReference type="Pfam" id="PF04379">
    <property type="entry name" value="DUF525"/>
    <property type="match status" value="1"/>
</dbReference>
<dbReference type="Gene3D" id="2.60.40.1470">
    <property type="entry name" value="ApaG domain"/>
    <property type="match status" value="1"/>
</dbReference>
<proteinExistence type="predicted"/>
<gene>
    <name evidence="2" type="primary">apaG</name>
    <name evidence="2" type="ORF">GCM10007852_36060</name>
</gene>
<dbReference type="AlphaFoldDB" id="A0AA37T5P6"/>
<dbReference type="NCBIfam" id="NF003967">
    <property type="entry name" value="PRK05461.1"/>
    <property type="match status" value="1"/>
</dbReference>
<dbReference type="InterPro" id="IPR036767">
    <property type="entry name" value="ApaG_sf"/>
</dbReference>
<dbReference type="EMBL" id="BSOT01000012">
    <property type="protein sequence ID" value="GLR72698.1"/>
    <property type="molecule type" value="Genomic_DNA"/>
</dbReference>
<feature type="domain" description="ApaG" evidence="1">
    <location>
        <begin position="9"/>
        <end position="134"/>
    </location>
</feature>
<dbReference type="SUPFAM" id="SSF110069">
    <property type="entry name" value="ApaG-like"/>
    <property type="match status" value="1"/>
</dbReference>
<dbReference type="InterPro" id="IPR007474">
    <property type="entry name" value="ApaG_domain"/>
</dbReference>
<dbReference type="PANTHER" id="PTHR47191:SF2">
    <property type="entry name" value="OS05G0170800 PROTEIN"/>
    <property type="match status" value="1"/>
</dbReference>
<accession>A0AA37T5P6</accession>
<sequence length="134" mass="15033">MPSQIKYVKTKMERISVAVKSKFIGKQDQGNKEQVFVFSYTVSITNNSEQDMTLKSRYWLITNGDGEKVEVQGEGVVGEQPTIKPKDTFSYSSASMLKTKVGTMEGFYDFSLPDNSEYRATIPVFSLAVPNSLH</sequence>
<reference evidence="2" key="2">
    <citation type="submission" date="2023-01" db="EMBL/GenBank/DDBJ databases">
        <title>Draft genome sequence of Agaribacter marinus strain NBRC 110023.</title>
        <authorList>
            <person name="Sun Q."/>
            <person name="Mori K."/>
        </authorList>
    </citation>
    <scope>NUCLEOTIDE SEQUENCE</scope>
    <source>
        <strain evidence="2">NBRC 110023</strain>
    </source>
</reference>
<evidence type="ECO:0000313" key="2">
    <source>
        <dbReference type="EMBL" id="GLR72698.1"/>
    </source>
</evidence>
<dbReference type="PROSITE" id="PS51087">
    <property type="entry name" value="APAG"/>
    <property type="match status" value="1"/>
</dbReference>
<comment type="caution">
    <text evidence="2">The sequence shown here is derived from an EMBL/GenBank/DDBJ whole genome shotgun (WGS) entry which is preliminary data.</text>
</comment>
<keyword evidence="3" id="KW-1185">Reference proteome</keyword>
<evidence type="ECO:0000313" key="3">
    <source>
        <dbReference type="Proteomes" id="UP001156601"/>
    </source>
</evidence>
<reference evidence="2" key="1">
    <citation type="journal article" date="2014" name="Int. J. Syst. Evol. Microbiol.">
        <title>Complete genome sequence of Corynebacterium casei LMG S-19264T (=DSM 44701T), isolated from a smear-ripened cheese.</title>
        <authorList>
            <consortium name="US DOE Joint Genome Institute (JGI-PGF)"/>
            <person name="Walter F."/>
            <person name="Albersmeier A."/>
            <person name="Kalinowski J."/>
            <person name="Ruckert C."/>
        </authorList>
    </citation>
    <scope>NUCLEOTIDE SEQUENCE</scope>
    <source>
        <strain evidence="2">NBRC 110023</strain>
    </source>
</reference>
<evidence type="ECO:0000259" key="1">
    <source>
        <dbReference type="PROSITE" id="PS51087"/>
    </source>
</evidence>
<dbReference type="Proteomes" id="UP001156601">
    <property type="component" value="Unassembled WGS sequence"/>
</dbReference>
<protein>
    <submittedName>
        <fullName evidence="2">Protein ApaG</fullName>
    </submittedName>
</protein>
<name>A0AA37T5P6_9ALTE</name>
<dbReference type="PANTHER" id="PTHR47191">
    <property type="entry name" value="OS05G0170800 PROTEIN"/>
    <property type="match status" value="1"/>
</dbReference>
<dbReference type="InterPro" id="IPR050718">
    <property type="entry name" value="ApaG-like"/>
</dbReference>
<organism evidence="2 3">
    <name type="scientific">Agaribacter marinus</name>
    <dbReference type="NCBI Taxonomy" id="1431249"/>
    <lineage>
        <taxon>Bacteria</taxon>
        <taxon>Pseudomonadati</taxon>
        <taxon>Pseudomonadota</taxon>
        <taxon>Gammaproteobacteria</taxon>
        <taxon>Alteromonadales</taxon>
        <taxon>Alteromonadaceae</taxon>
        <taxon>Agaribacter</taxon>
    </lineage>
</organism>